<keyword evidence="3" id="KW-1185">Reference proteome</keyword>
<feature type="transmembrane region" description="Helical" evidence="1">
    <location>
        <begin position="18"/>
        <end position="39"/>
    </location>
</feature>
<dbReference type="Proteomes" id="UP000027604">
    <property type="component" value="Chromosome I"/>
</dbReference>
<accession>W0VA83</accession>
<sequence length="205" mass="21696">MLANGTEAVDPRFVEKRFALALALGLSGGAFLMVLLLGVRHDLMQVIGSGMFWLKVSFPVAVICATLSVTSRLARPGRTAGVGWIAFGVVLAAFWLSGIAILTAAPPELRSNLALGKTWRVCAACVTLLSIPAFGAVFWALRGLAPTRERQTGTSAGLLAGAQGLLVYCFHCPETALPFWAIWYTLGMLVPAAIGAALGKVLLRW</sequence>
<keyword evidence="1" id="KW-0472">Membrane</keyword>
<organism evidence="2 3">
    <name type="scientific">Janthinobacterium agaricidamnosum NBRC 102515 = DSM 9628</name>
    <dbReference type="NCBI Taxonomy" id="1349767"/>
    <lineage>
        <taxon>Bacteria</taxon>
        <taxon>Pseudomonadati</taxon>
        <taxon>Pseudomonadota</taxon>
        <taxon>Betaproteobacteria</taxon>
        <taxon>Burkholderiales</taxon>
        <taxon>Oxalobacteraceae</taxon>
        <taxon>Janthinobacterium</taxon>
    </lineage>
</organism>
<dbReference type="Pfam" id="PF06532">
    <property type="entry name" value="NrsF"/>
    <property type="match status" value="1"/>
</dbReference>
<dbReference type="EMBL" id="HG322949">
    <property type="protein sequence ID" value="CDG84182.1"/>
    <property type="molecule type" value="Genomic_DNA"/>
</dbReference>
<name>W0VA83_9BURK</name>
<evidence type="ECO:0000313" key="2">
    <source>
        <dbReference type="EMBL" id="CDG84182.1"/>
    </source>
</evidence>
<proteinExistence type="predicted"/>
<dbReference type="PATRIC" id="fig|1349767.4.peg.162"/>
<gene>
    <name evidence="2" type="ORF">GJA_3567</name>
</gene>
<reference evidence="2 3" key="1">
    <citation type="journal article" date="2015" name="Genome Announc.">
        <title>Genome Sequence of Mushroom Soft-Rot Pathogen Janthinobacterium agaricidamnosum.</title>
        <authorList>
            <person name="Graupner K."/>
            <person name="Lackner G."/>
            <person name="Hertweck C."/>
        </authorList>
    </citation>
    <scope>NUCLEOTIDE SEQUENCE [LARGE SCALE GENOMIC DNA]</scope>
    <source>
        <strain evidence="3">NBRC 102515 / DSM 9628</strain>
    </source>
</reference>
<feature type="transmembrane region" description="Helical" evidence="1">
    <location>
        <begin position="153"/>
        <end position="170"/>
    </location>
</feature>
<dbReference type="KEGG" id="jag:GJA_3567"/>
<evidence type="ECO:0000256" key="1">
    <source>
        <dbReference type="SAM" id="Phobius"/>
    </source>
</evidence>
<dbReference type="eggNOG" id="COG4944">
    <property type="taxonomic scope" value="Bacteria"/>
</dbReference>
<feature type="transmembrane region" description="Helical" evidence="1">
    <location>
        <begin position="182"/>
        <end position="203"/>
    </location>
</feature>
<keyword evidence="1" id="KW-1133">Transmembrane helix</keyword>
<dbReference type="HOGENOM" id="CLU_097826_1_0_4"/>
<dbReference type="STRING" id="1349767.GJA_3567"/>
<feature type="transmembrane region" description="Helical" evidence="1">
    <location>
        <begin position="118"/>
        <end position="141"/>
    </location>
</feature>
<evidence type="ECO:0000313" key="3">
    <source>
        <dbReference type="Proteomes" id="UP000027604"/>
    </source>
</evidence>
<feature type="transmembrane region" description="Helical" evidence="1">
    <location>
        <begin position="51"/>
        <end position="70"/>
    </location>
</feature>
<dbReference type="InterPro" id="IPR009495">
    <property type="entry name" value="NrsF"/>
</dbReference>
<protein>
    <recommendedName>
        <fullName evidence="4">Transmembrane protein</fullName>
    </recommendedName>
</protein>
<feature type="transmembrane region" description="Helical" evidence="1">
    <location>
        <begin position="82"/>
        <end position="106"/>
    </location>
</feature>
<evidence type="ECO:0008006" key="4">
    <source>
        <dbReference type="Google" id="ProtNLM"/>
    </source>
</evidence>
<dbReference type="AlphaFoldDB" id="W0VA83"/>
<keyword evidence="1" id="KW-0812">Transmembrane</keyword>